<dbReference type="EMBL" id="AMCI01008197">
    <property type="protein sequence ID" value="EJW91414.1"/>
    <property type="molecule type" value="Genomic_DNA"/>
</dbReference>
<accession>J9FVK2</accession>
<protein>
    <submittedName>
        <fullName evidence="1">Secreted protein</fullName>
    </submittedName>
</protein>
<proteinExistence type="predicted"/>
<name>J9FVK2_9ZZZZ</name>
<evidence type="ECO:0000313" key="1">
    <source>
        <dbReference type="EMBL" id="EJW91414.1"/>
    </source>
</evidence>
<sequence length="36" mass="3797">MLLCTLASALLCIICGYLAAKAASGFAYAVREDLFL</sequence>
<organism evidence="1">
    <name type="scientific">gut metagenome</name>
    <dbReference type="NCBI Taxonomy" id="749906"/>
    <lineage>
        <taxon>unclassified sequences</taxon>
        <taxon>metagenomes</taxon>
        <taxon>organismal metagenomes</taxon>
    </lineage>
</organism>
<gene>
    <name evidence="1" type="ORF">EVA_20480</name>
</gene>
<reference evidence="1" key="1">
    <citation type="journal article" date="2012" name="PLoS ONE">
        <title>Gene sets for utilization of primary and secondary nutrition supplies in the distal gut of endangered iberian lynx.</title>
        <authorList>
            <person name="Alcaide M."/>
            <person name="Messina E."/>
            <person name="Richter M."/>
            <person name="Bargiela R."/>
            <person name="Peplies J."/>
            <person name="Huws S.A."/>
            <person name="Newbold C.J."/>
            <person name="Golyshin P.N."/>
            <person name="Simon M.A."/>
            <person name="Lopez G."/>
            <person name="Yakimov M.M."/>
            <person name="Ferrer M."/>
        </authorList>
    </citation>
    <scope>NUCLEOTIDE SEQUENCE</scope>
</reference>
<feature type="non-terminal residue" evidence="1">
    <location>
        <position position="36"/>
    </location>
</feature>
<dbReference type="AlphaFoldDB" id="J9FVK2"/>
<comment type="caution">
    <text evidence="1">The sequence shown here is derived from an EMBL/GenBank/DDBJ whole genome shotgun (WGS) entry which is preliminary data.</text>
</comment>